<comment type="caution">
    <text evidence="2">The sequence shown here is derived from an EMBL/GenBank/DDBJ whole genome shotgun (WGS) entry which is preliminary data.</text>
</comment>
<feature type="non-terminal residue" evidence="2">
    <location>
        <position position="69"/>
    </location>
</feature>
<dbReference type="EMBL" id="JBHSQK010000099">
    <property type="protein sequence ID" value="MFC5952292.1"/>
    <property type="molecule type" value="Genomic_DNA"/>
</dbReference>
<dbReference type="Proteomes" id="UP001596119">
    <property type="component" value="Unassembled WGS sequence"/>
</dbReference>
<keyword evidence="3" id="KW-1185">Reference proteome</keyword>
<evidence type="ECO:0000256" key="1">
    <source>
        <dbReference type="SAM" id="MobiDB-lite"/>
    </source>
</evidence>
<evidence type="ECO:0000313" key="3">
    <source>
        <dbReference type="Proteomes" id="UP001596119"/>
    </source>
</evidence>
<accession>A0ABW1IIF5</accession>
<protein>
    <submittedName>
        <fullName evidence="2">Uncharacterized protein</fullName>
    </submittedName>
</protein>
<gene>
    <name evidence="2" type="ORF">ACFQH9_28910</name>
</gene>
<organism evidence="2 3">
    <name type="scientific">Pseudonocardia lutea</name>
    <dbReference type="NCBI Taxonomy" id="2172015"/>
    <lineage>
        <taxon>Bacteria</taxon>
        <taxon>Bacillati</taxon>
        <taxon>Actinomycetota</taxon>
        <taxon>Actinomycetes</taxon>
        <taxon>Pseudonocardiales</taxon>
        <taxon>Pseudonocardiaceae</taxon>
        <taxon>Pseudonocardia</taxon>
    </lineage>
</organism>
<feature type="region of interest" description="Disordered" evidence="1">
    <location>
        <begin position="1"/>
        <end position="28"/>
    </location>
</feature>
<proteinExistence type="predicted"/>
<feature type="region of interest" description="Disordered" evidence="1">
    <location>
        <begin position="43"/>
        <end position="69"/>
    </location>
</feature>
<sequence length="69" mass="7361">MGVPRDRPQVSAEGREEQGARLRVVEDPGVRAAQRAPLRGELVVRAAAGHRRRPARSSSRAERGGGPGP</sequence>
<evidence type="ECO:0000313" key="2">
    <source>
        <dbReference type="EMBL" id="MFC5952292.1"/>
    </source>
</evidence>
<name>A0ABW1IIF5_9PSEU</name>
<reference evidence="3" key="1">
    <citation type="journal article" date="2019" name="Int. J. Syst. Evol. Microbiol.">
        <title>The Global Catalogue of Microorganisms (GCM) 10K type strain sequencing project: providing services to taxonomists for standard genome sequencing and annotation.</title>
        <authorList>
            <consortium name="The Broad Institute Genomics Platform"/>
            <consortium name="The Broad Institute Genome Sequencing Center for Infectious Disease"/>
            <person name="Wu L."/>
            <person name="Ma J."/>
        </authorList>
    </citation>
    <scope>NUCLEOTIDE SEQUENCE [LARGE SCALE GENOMIC DNA]</scope>
    <source>
        <strain evidence="3">CGMCC 4.7397</strain>
    </source>
</reference>
<dbReference type="RefSeq" id="WP_379571053.1">
    <property type="nucleotide sequence ID" value="NZ_JBHSQK010000099.1"/>
</dbReference>